<comment type="caution">
    <text evidence="1">The sequence shown here is derived from an EMBL/GenBank/DDBJ whole genome shotgun (WGS) entry which is preliminary data.</text>
</comment>
<keyword evidence="2" id="KW-1185">Reference proteome</keyword>
<organism evidence="1 2">
    <name type="scientific">Undibacterium pigrum</name>
    <dbReference type="NCBI Taxonomy" id="401470"/>
    <lineage>
        <taxon>Bacteria</taxon>
        <taxon>Pseudomonadati</taxon>
        <taxon>Pseudomonadota</taxon>
        <taxon>Betaproteobacteria</taxon>
        <taxon>Burkholderiales</taxon>
        <taxon>Oxalobacteraceae</taxon>
        <taxon>Undibacterium</taxon>
    </lineage>
</organism>
<dbReference type="EMBL" id="QJKB01000002">
    <property type="protein sequence ID" value="PXX44980.1"/>
    <property type="molecule type" value="Genomic_DNA"/>
</dbReference>
<dbReference type="OrthoDB" id="9940341at2"/>
<dbReference type="RefSeq" id="WP_110254464.1">
    <property type="nucleotide sequence ID" value="NZ_QJKB01000002.1"/>
</dbReference>
<proteinExistence type="predicted"/>
<gene>
    <name evidence="1" type="ORF">DFR42_102192</name>
</gene>
<evidence type="ECO:0000313" key="1">
    <source>
        <dbReference type="EMBL" id="PXX44980.1"/>
    </source>
</evidence>
<accession>A0A318JDF1</accession>
<sequence>MIVAIVTADFASAKLSTATRLAERRAHAGRNVLLLKQNSARKQANQYRKEAENIAWSRQEIKTAASSTALSCCAIAKELTPGNANFHDIVMDISKPFYADAATALSCCELLVCHTELDKWNKEKQAKLYKCIRLARNKNKGLPVLITIDKIACMQSQKFISDLSRQLCHIKFIYLDQAHDMSLTQLYRAIYLP</sequence>
<reference evidence="1 2" key="1">
    <citation type="submission" date="2018-05" db="EMBL/GenBank/DDBJ databases">
        <title>Genomic Encyclopedia of Type Strains, Phase IV (KMG-IV): sequencing the most valuable type-strain genomes for metagenomic binning, comparative biology and taxonomic classification.</title>
        <authorList>
            <person name="Goeker M."/>
        </authorList>
    </citation>
    <scope>NUCLEOTIDE SEQUENCE [LARGE SCALE GENOMIC DNA]</scope>
    <source>
        <strain evidence="1 2">DSM 19792</strain>
    </source>
</reference>
<dbReference type="Proteomes" id="UP000247792">
    <property type="component" value="Unassembled WGS sequence"/>
</dbReference>
<protein>
    <submittedName>
        <fullName evidence="1">Uncharacterized protein</fullName>
    </submittedName>
</protein>
<evidence type="ECO:0000313" key="2">
    <source>
        <dbReference type="Proteomes" id="UP000247792"/>
    </source>
</evidence>
<name>A0A318JDF1_9BURK</name>
<dbReference type="AlphaFoldDB" id="A0A318JDF1"/>